<proteinExistence type="predicted"/>
<evidence type="ECO:0000313" key="1">
    <source>
        <dbReference type="EMBL" id="MBB4618385.1"/>
    </source>
</evidence>
<dbReference type="Proteomes" id="UP000574769">
    <property type="component" value="Unassembled WGS sequence"/>
</dbReference>
<keyword evidence="2" id="KW-1185">Reference proteome</keyword>
<dbReference type="EMBL" id="JACHNY010000005">
    <property type="protein sequence ID" value="MBB4618385.1"/>
    <property type="molecule type" value="Genomic_DNA"/>
</dbReference>
<dbReference type="AlphaFoldDB" id="A0A7W7AJW5"/>
<dbReference type="RefSeq" id="WP_184115212.1">
    <property type="nucleotide sequence ID" value="NZ_JACHNY010000005.1"/>
</dbReference>
<gene>
    <name evidence="1" type="ORF">GGQ96_002528</name>
</gene>
<comment type="caution">
    <text evidence="1">The sequence shown here is derived from an EMBL/GenBank/DDBJ whole genome shotgun (WGS) entry which is preliminary data.</text>
</comment>
<organism evidence="1 2">
    <name type="scientific">Sphingomonas abaci</name>
    <dbReference type="NCBI Taxonomy" id="237611"/>
    <lineage>
        <taxon>Bacteria</taxon>
        <taxon>Pseudomonadati</taxon>
        <taxon>Pseudomonadota</taxon>
        <taxon>Alphaproteobacteria</taxon>
        <taxon>Sphingomonadales</taxon>
        <taxon>Sphingomonadaceae</taxon>
        <taxon>Sphingomonas</taxon>
    </lineage>
</organism>
<sequence>MTDPANPSLIASPSQPRALVRNSIQLNIVIIVDVARAIAAGTLDDAVMLVDNSVDRDEKPSPGRGTTGLATQAQPGMVLNWIIYPVGPFGDPVPAAIDAISFAQKVCFKLQSYGAVDIPRSPDYVPGVTPVYDYWAGMVLPKLAAGSYPYDVTLRLGEERMTLTGATLDIWYIPPDDSEMLLRDDAAEARPIRRVG</sequence>
<accession>A0A7W7AJW5</accession>
<name>A0A7W7AJW5_9SPHN</name>
<evidence type="ECO:0000313" key="2">
    <source>
        <dbReference type="Proteomes" id="UP000574769"/>
    </source>
</evidence>
<protein>
    <submittedName>
        <fullName evidence="1">Uncharacterized protein</fullName>
    </submittedName>
</protein>
<reference evidence="1 2" key="1">
    <citation type="submission" date="2020-08" db="EMBL/GenBank/DDBJ databases">
        <title>Genomic Encyclopedia of Type Strains, Phase IV (KMG-IV): sequencing the most valuable type-strain genomes for metagenomic binning, comparative biology and taxonomic classification.</title>
        <authorList>
            <person name="Goeker M."/>
        </authorList>
    </citation>
    <scope>NUCLEOTIDE SEQUENCE [LARGE SCALE GENOMIC DNA]</scope>
    <source>
        <strain evidence="1 2">DSM 15867</strain>
    </source>
</reference>